<protein>
    <submittedName>
        <fullName evidence="1">Uncharacterized protein</fullName>
    </submittedName>
</protein>
<comment type="caution">
    <text evidence="1">The sequence shown here is derived from an EMBL/GenBank/DDBJ whole genome shotgun (WGS) entry which is preliminary data.</text>
</comment>
<dbReference type="EMBL" id="MU167356">
    <property type="protein sequence ID" value="KAG0142224.1"/>
    <property type="molecule type" value="Genomic_DNA"/>
</dbReference>
<reference evidence="1" key="1">
    <citation type="submission" date="2013-11" db="EMBL/GenBank/DDBJ databases">
        <title>Genome sequence of the fusiform rust pathogen reveals effectors for host alternation and coevolution with pine.</title>
        <authorList>
            <consortium name="DOE Joint Genome Institute"/>
            <person name="Smith K."/>
            <person name="Pendleton A."/>
            <person name="Kubisiak T."/>
            <person name="Anderson C."/>
            <person name="Salamov A."/>
            <person name="Aerts A."/>
            <person name="Riley R."/>
            <person name="Clum A."/>
            <person name="Lindquist E."/>
            <person name="Ence D."/>
            <person name="Campbell M."/>
            <person name="Kronenberg Z."/>
            <person name="Feau N."/>
            <person name="Dhillon B."/>
            <person name="Hamelin R."/>
            <person name="Burleigh J."/>
            <person name="Smith J."/>
            <person name="Yandell M."/>
            <person name="Nelson C."/>
            <person name="Grigoriev I."/>
            <person name="Davis J."/>
        </authorList>
    </citation>
    <scope>NUCLEOTIDE SEQUENCE</scope>
    <source>
        <strain evidence="1">G11</strain>
    </source>
</reference>
<sequence>MEDRTFTISFALREQACHRRQIIHNTCWSKAYVCSFGLEPRLQCCSTSFLLKTKKQKTSVFVTYVLHATLSVYFSKFR</sequence>
<proteinExistence type="predicted"/>
<evidence type="ECO:0000313" key="1">
    <source>
        <dbReference type="EMBL" id="KAG0142224.1"/>
    </source>
</evidence>
<keyword evidence="2" id="KW-1185">Reference proteome</keyword>
<accession>A0A9P6T865</accession>
<name>A0A9P6T865_9BASI</name>
<dbReference type="AlphaFoldDB" id="A0A9P6T865"/>
<dbReference type="Proteomes" id="UP000886653">
    <property type="component" value="Unassembled WGS sequence"/>
</dbReference>
<organism evidence="1 2">
    <name type="scientific">Cronartium quercuum f. sp. fusiforme G11</name>
    <dbReference type="NCBI Taxonomy" id="708437"/>
    <lineage>
        <taxon>Eukaryota</taxon>
        <taxon>Fungi</taxon>
        <taxon>Dikarya</taxon>
        <taxon>Basidiomycota</taxon>
        <taxon>Pucciniomycotina</taxon>
        <taxon>Pucciniomycetes</taxon>
        <taxon>Pucciniales</taxon>
        <taxon>Coleosporiaceae</taxon>
        <taxon>Cronartium</taxon>
    </lineage>
</organism>
<evidence type="ECO:0000313" key="2">
    <source>
        <dbReference type="Proteomes" id="UP000886653"/>
    </source>
</evidence>
<gene>
    <name evidence="1" type="ORF">CROQUDRAFT_244497</name>
</gene>